<dbReference type="OrthoDB" id="5556956at2759"/>
<sequence length="85" mass="9848">MPMKMRLGMRAASIAREEKRRRQARENGIVLEANRHNHSARRGAVREKGPRRDRDAVGSLRGAELRLSKRDVESIQRSRDVFGRK</sequence>
<evidence type="ECO:0000313" key="3">
    <source>
        <dbReference type="Proteomes" id="UP000562929"/>
    </source>
</evidence>
<feature type="compositionally biased region" description="Basic and acidic residues" evidence="1">
    <location>
        <begin position="63"/>
        <end position="85"/>
    </location>
</feature>
<accession>A0A8H4Q4P9</accession>
<name>A0A8H4Q4P9_9HYPO</name>
<evidence type="ECO:0000313" key="2">
    <source>
        <dbReference type="EMBL" id="KAF4585620.1"/>
    </source>
</evidence>
<evidence type="ECO:0000256" key="1">
    <source>
        <dbReference type="SAM" id="MobiDB-lite"/>
    </source>
</evidence>
<organism evidence="2 3">
    <name type="scientific">Ophiocordyceps camponoti-floridani</name>
    <dbReference type="NCBI Taxonomy" id="2030778"/>
    <lineage>
        <taxon>Eukaryota</taxon>
        <taxon>Fungi</taxon>
        <taxon>Dikarya</taxon>
        <taxon>Ascomycota</taxon>
        <taxon>Pezizomycotina</taxon>
        <taxon>Sordariomycetes</taxon>
        <taxon>Hypocreomycetidae</taxon>
        <taxon>Hypocreales</taxon>
        <taxon>Ophiocordycipitaceae</taxon>
        <taxon>Ophiocordyceps</taxon>
    </lineage>
</organism>
<dbReference type="Proteomes" id="UP000562929">
    <property type="component" value="Unassembled WGS sequence"/>
</dbReference>
<gene>
    <name evidence="2" type="ORF">GQ602_004925</name>
</gene>
<keyword evidence="3" id="KW-1185">Reference proteome</keyword>
<feature type="region of interest" description="Disordered" evidence="1">
    <location>
        <begin position="1"/>
        <end position="85"/>
    </location>
</feature>
<dbReference type="AlphaFoldDB" id="A0A8H4Q4P9"/>
<dbReference type="EMBL" id="JAACLJ010000005">
    <property type="protein sequence ID" value="KAF4585620.1"/>
    <property type="molecule type" value="Genomic_DNA"/>
</dbReference>
<proteinExistence type="predicted"/>
<reference evidence="2 3" key="1">
    <citation type="journal article" date="2020" name="G3 (Bethesda)">
        <title>Genetic Underpinnings of Host Manipulation by Ophiocordyceps as Revealed by Comparative Transcriptomics.</title>
        <authorList>
            <person name="Will I."/>
            <person name="Das B."/>
            <person name="Trinh T."/>
            <person name="Brachmann A."/>
            <person name="Ohm R.A."/>
            <person name="de Bekker C."/>
        </authorList>
    </citation>
    <scope>NUCLEOTIDE SEQUENCE [LARGE SCALE GENOMIC DNA]</scope>
    <source>
        <strain evidence="2 3">EC05</strain>
    </source>
</reference>
<feature type="compositionally biased region" description="Basic and acidic residues" evidence="1">
    <location>
        <begin position="44"/>
        <end position="56"/>
    </location>
</feature>
<protein>
    <submittedName>
        <fullName evidence="2">Swr1-complex protein 5</fullName>
    </submittedName>
</protein>
<comment type="caution">
    <text evidence="2">The sequence shown here is derived from an EMBL/GenBank/DDBJ whole genome shotgun (WGS) entry which is preliminary data.</text>
</comment>